<dbReference type="SUPFAM" id="SSF52540">
    <property type="entry name" value="P-loop containing nucleoside triphosphate hydrolases"/>
    <property type="match status" value="1"/>
</dbReference>
<organism evidence="2">
    <name type="scientific">marine sediment metagenome</name>
    <dbReference type="NCBI Taxonomy" id="412755"/>
    <lineage>
        <taxon>unclassified sequences</taxon>
        <taxon>metagenomes</taxon>
        <taxon>ecological metagenomes</taxon>
    </lineage>
</organism>
<dbReference type="AlphaFoldDB" id="X1KW08"/>
<sequence>MDRPAEQPDLLERIRSSASRVIVLAGPAACGKTSAVLAMANEHRGEDGRGQCLLLAPNAPTVAQLTRRILDDSAAAAALSPSVMTFAALAGRLLADCPPAGPPGRGRMLSPLTRRLTLRGIIDELSAAGQLPAFAAVA</sequence>
<name>X1KW08_9ZZZZ</name>
<evidence type="ECO:0000313" key="2">
    <source>
        <dbReference type="EMBL" id="GAH97825.1"/>
    </source>
</evidence>
<evidence type="ECO:0000259" key="1">
    <source>
        <dbReference type="Pfam" id="PF13191"/>
    </source>
</evidence>
<feature type="domain" description="Orc1-like AAA ATPase" evidence="1">
    <location>
        <begin position="9"/>
        <end position="117"/>
    </location>
</feature>
<feature type="non-terminal residue" evidence="2">
    <location>
        <position position="138"/>
    </location>
</feature>
<reference evidence="2" key="1">
    <citation type="journal article" date="2014" name="Front. Microbiol.">
        <title>High frequency of phylogenetically diverse reductive dehalogenase-homologous genes in deep subseafloor sedimentary metagenomes.</title>
        <authorList>
            <person name="Kawai M."/>
            <person name="Futagami T."/>
            <person name="Toyoda A."/>
            <person name="Takaki Y."/>
            <person name="Nishi S."/>
            <person name="Hori S."/>
            <person name="Arai W."/>
            <person name="Tsubouchi T."/>
            <person name="Morono Y."/>
            <person name="Uchiyama I."/>
            <person name="Ito T."/>
            <person name="Fujiyama A."/>
            <person name="Inagaki F."/>
            <person name="Takami H."/>
        </authorList>
    </citation>
    <scope>NUCLEOTIDE SEQUENCE</scope>
    <source>
        <strain evidence="2">Expedition CK06-06</strain>
    </source>
</reference>
<dbReference type="InterPro" id="IPR041664">
    <property type="entry name" value="AAA_16"/>
</dbReference>
<dbReference type="EMBL" id="BARU01045922">
    <property type="protein sequence ID" value="GAH97825.1"/>
    <property type="molecule type" value="Genomic_DNA"/>
</dbReference>
<proteinExistence type="predicted"/>
<accession>X1KW08</accession>
<protein>
    <recommendedName>
        <fullName evidence="1">Orc1-like AAA ATPase domain-containing protein</fullName>
    </recommendedName>
</protein>
<comment type="caution">
    <text evidence="2">The sequence shown here is derived from an EMBL/GenBank/DDBJ whole genome shotgun (WGS) entry which is preliminary data.</text>
</comment>
<dbReference type="Pfam" id="PF13191">
    <property type="entry name" value="AAA_16"/>
    <property type="match status" value="1"/>
</dbReference>
<dbReference type="InterPro" id="IPR027417">
    <property type="entry name" value="P-loop_NTPase"/>
</dbReference>
<gene>
    <name evidence="2" type="ORF">S03H2_69487</name>
</gene>